<feature type="chain" id="PRO_5030584856" evidence="3">
    <location>
        <begin position="19"/>
        <end position="311"/>
    </location>
</feature>
<dbReference type="RefSeq" id="WP_184865309.1">
    <property type="nucleotide sequence ID" value="NZ_JACHLK010000024.1"/>
</dbReference>
<gene>
    <name evidence="4" type="ORF">HNP48_006594</name>
</gene>
<protein>
    <submittedName>
        <fullName evidence="4">Putative peptidase</fullName>
    </submittedName>
</protein>
<evidence type="ECO:0000256" key="2">
    <source>
        <dbReference type="ARBA" id="ARBA00022801"/>
    </source>
</evidence>
<keyword evidence="5" id="KW-1185">Reference proteome</keyword>
<reference evidence="4 5" key="1">
    <citation type="submission" date="2020-08" db="EMBL/GenBank/DDBJ databases">
        <title>Functional genomics of gut bacteria from endangered species of beetles.</title>
        <authorList>
            <person name="Carlos-Shanley C."/>
        </authorList>
    </citation>
    <scope>NUCLEOTIDE SEQUENCE [LARGE SCALE GENOMIC DNA]</scope>
    <source>
        <strain evidence="4 5">S00198</strain>
    </source>
</reference>
<feature type="signal peptide" evidence="3">
    <location>
        <begin position="1"/>
        <end position="18"/>
    </location>
</feature>
<dbReference type="InterPro" id="IPR050955">
    <property type="entry name" value="Plant_Biomass_Hydrol_Est"/>
</dbReference>
<dbReference type="PANTHER" id="PTHR43037">
    <property type="entry name" value="UNNAMED PRODUCT-RELATED"/>
    <property type="match status" value="1"/>
</dbReference>
<evidence type="ECO:0000256" key="1">
    <source>
        <dbReference type="ARBA" id="ARBA00022729"/>
    </source>
</evidence>
<dbReference type="InterPro" id="IPR029058">
    <property type="entry name" value="AB_hydrolase_fold"/>
</dbReference>
<sequence>MKTTLAAAAAATALVACGGGSDTDSATPSGQFQSRSAAQLQALTPAERQVAKSFASSDGTQVPYLEYLPSDYATSGTKTYPLLMFLHGGSGAGKSNGSEISKLLGYPIPAMIAANNEMCFADQAGVSQCFIVVSPQSPRTTGVWNLNDAGGMLLRAQKSYRVDPSRIYVTGVSMGGGGTWTLLASSYTENGQSVRWASKIAAAMPIATGAKSSTYNTGICAGIVGNSTPVWAFHNSGDPIAALANERGWVDKVNLATSADGYTCAQPGNPAARLTIYQGNTHEGWTTTYNVNTLITPGMNAFQWLLSNKKP</sequence>
<dbReference type="Gene3D" id="3.40.50.1820">
    <property type="entry name" value="alpha/beta hydrolase"/>
    <property type="match status" value="1"/>
</dbReference>
<name>A0A7X0PKX9_9BURK</name>
<dbReference type="AlphaFoldDB" id="A0A7X0PKX9"/>
<keyword evidence="1 3" id="KW-0732">Signal</keyword>
<dbReference type="SUPFAM" id="SSF53474">
    <property type="entry name" value="alpha/beta-Hydrolases"/>
    <property type="match status" value="1"/>
</dbReference>
<evidence type="ECO:0000256" key="3">
    <source>
        <dbReference type="SAM" id="SignalP"/>
    </source>
</evidence>
<evidence type="ECO:0000313" key="5">
    <source>
        <dbReference type="Proteomes" id="UP000575083"/>
    </source>
</evidence>
<accession>A0A7X0PKX9</accession>
<keyword evidence="2" id="KW-0378">Hydrolase</keyword>
<dbReference type="PANTHER" id="PTHR43037:SF5">
    <property type="entry name" value="FERULOYL ESTERASE"/>
    <property type="match status" value="1"/>
</dbReference>
<dbReference type="Proteomes" id="UP000575083">
    <property type="component" value="Unassembled WGS sequence"/>
</dbReference>
<dbReference type="PROSITE" id="PS51257">
    <property type="entry name" value="PROKAR_LIPOPROTEIN"/>
    <property type="match status" value="1"/>
</dbReference>
<evidence type="ECO:0000313" key="4">
    <source>
        <dbReference type="EMBL" id="MBB6563868.1"/>
    </source>
</evidence>
<dbReference type="GO" id="GO:0016787">
    <property type="term" value="F:hydrolase activity"/>
    <property type="evidence" value="ECO:0007669"/>
    <property type="project" value="UniProtKB-KW"/>
</dbReference>
<comment type="caution">
    <text evidence="4">The sequence shown here is derived from an EMBL/GenBank/DDBJ whole genome shotgun (WGS) entry which is preliminary data.</text>
</comment>
<dbReference type="EMBL" id="JACHLK010000024">
    <property type="protein sequence ID" value="MBB6563868.1"/>
    <property type="molecule type" value="Genomic_DNA"/>
</dbReference>
<organism evidence="4 5">
    <name type="scientific">Acidovorax soli</name>
    <dbReference type="NCBI Taxonomy" id="592050"/>
    <lineage>
        <taxon>Bacteria</taxon>
        <taxon>Pseudomonadati</taxon>
        <taxon>Pseudomonadota</taxon>
        <taxon>Betaproteobacteria</taxon>
        <taxon>Burkholderiales</taxon>
        <taxon>Comamonadaceae</taxon>
        <taxon>Acidovorax</taxon>
    </lineage>
</organism>
<proteinExistence type="predicted"/>